<sequence length="196" mass="20067">MKKLISTLALASVSTLFAATAFADVTAVATAKWDASATKDTKSALVVTPMKSLVFQYAEGVKAFNTQVGAFDVTIAGQSGATDFTLTSKLMGNTLTRSGGDASTLDVGVSWNGQALSKTTPITLIDTANSVSAGLDNLALASAYAGTGRSSAQGSFLFNIASAKDQSGAAVSDFSTLADGRWDGEVAVQFTAVWKK</sequence>
<dbReference type="Proteomes" id="UP000014568">
    <property type="component" value="Unassembled WGS sequence"/>
</dbReference>
<gene>
    <name evidence="9" type="ORF">F945_03101</name>
</gene>
<dbReference type="RefSeq" id="WP_016657470.1">
    <property type="nucleotide sequence ID" value="NZ_KE340355.1"/>
</dbReference>
<evidence type="ECO:0000313" key="10">
    <source>
        <dbReference type="Proteomes" id="UP000014568"/>
    </source>
</evidence>
<evidence type="ECO:0000256" key="8">
    <source>
        <dbReference type="SAM" id="SignalP"/>
    </source>
</evidence>
<evidence type="ECO:0000256" key="7">
    <source>
        <dbReference type="ARBA" id="ARBA00031192"/>
    </source>
</evidence>
<proteinExistence type="inferred from homology"/>
<evidence type="ECO:0000256" key="2">
    <source>
        <dbReference type="ARBA" id="ARBA00007305"/>
    </source>
</evidence>
<accession>S3N722</accession>
<dbReference type="EMBL" id="ATGI01000038">
    <property type="protein sequence ID" value="EPF70084.1"/>
    <property type="molecule type" value="Genomic_DNA"/>
</dbReference>
<evidence type="ECO:0000313" key="9">
    <source>
        <dbReference type="EMBL" id="EPF70084.1"/>
    </source>
</evidence>
<dbReference type="eggNOG" id="ENOG502ZC2F">
    <property type="taxonomic scope" value="Bacteria"/>
</dbReference>
<evidence type="ECO:0000256" key="1">
    <source>
        <dbReference type="ARBA" id="ARBA00004561"/>
    </source>
</evidence>
<protein>
    <recommendedName>
        <fullName evidence="3">Common pilus major fimbrillin subunit EcpA</fullName>
    </recommendedName>
    <alternativeName>
        <fullName evidence="7">MatB fimbrillin</fullName>
    </alternativeName>
</protein>
<name>S3N722_9GAMM</name>
<reference evidence="9 10" key="1">
    <citation type="submission" date="2013-06" db="EMBL/GenBank/DDBJ databases">
        <title>The Genome Sequence of Acinetobacter rudis CIP 110305.</title>
        <authorList>
            <consortium name="The Broad Institute Genome Sequencing Platform"/>
            <consortium name="The Broad Institute Genome Sequencing Center for Infectious Disease"/>
            <person name="Cerqueira G."/>
            <person name="Feldgarden M."/>
            <person name="Courvalin P."/>
            <person name="Perichon B."/>
            <person name="Grillot-Courvalin C."/>
            <person name="Clermont D."/>
            <person name="Rocha E."/>
            <person name="Yoon E.-J."/>
            <person name="Nemec A."/>
            <person name="Young S.K."/>
            <person name="Zeng Q."/>
            <person name="Gargeya S."/>
            <person name="Fitzgerald M."/>
            <person name="Abouelleil A."/>
            <person name="Alvarado L."/>
            <person name="Berlin A.M."/>
            <person name="Chapman S.B."/>
            <person name="Dewar J."/>
            <person name="Goldberg J."/>
            <person name="Griggs A."/>
            <person name="Gujja S."/>
            <person name="Hansen M."/>
            <person name="Howarth C."/>
            <person name="Imamovic A."/>
            <person name="Larimer J."/>
            <person name="McCowan C."/>
            <person name="Murphy C."/>
            <person name="Pearson M."/>
            <person name="Priest M."/>
            <person name="Roberts A."/>
            <person name="Saif S."/>
            <person name="Shea T."/>
            <person name="Sykes S."/>
            <person name="Wortman J."/>
            <person name="Nusbaum C."/>
            <person name="Birren B."/>
        </authorList>
    </citation>
    <scope>NUCLEOTIDE SEQUENCE [LARGE SCALE GENOMIC DNA]</scope>
    <source>
        <strain evidence="9 10">CIP 110305</strain>
    </source>
</reference>
<dbReference type="GO" id="GO:0009289">
    <property type="term" value="C:pilus"/>
    <property type="evidence" value="ECO:0007669"/>
    <property type="project" value="UniProtKB-SubCell"/>
</dbReference>
<dbReference type="AlphaFoldDB" id="S3N722"/>
<dbReference type="PATRIC" id="fig|421052.3.peg.3030"/>
<dbReference type="InterPro" id="IPR016514">
    <property type="entry name" value="EcpA"/>
</dbReference>
<keyword evidence="4 8" id="KW-0732">Signal</keyword>
<comment type="subunit">
    <text evidence="6">Self-associates. Forms filaments. Interacts with EcpD.</text>
</comment>
<evidence type="ECO:0000256" key="5">
    <source>
        <dbReference type="ARBA" id="ARBA00023263"/>
    </source>
</evidence>
<comment type="similarity">
    <text evidence="2">Belongs to the EcpA/MatB fimbrillin family.</text>
</comment>
<dbReference type="Gene3D" id="2.60.40.3290">
    <property type="entry name" value="Fimbrial protein EcpA"/>
    <property type="match status" value="1"/>
</dbReference>
<keyword evidence="10" id="KW-1185">Reference proteome</keyword>
<evidence type="ECO:0000256" key="6">
    <source>
        <dbReference type="ARBA" id="ARBA00026091"/>
    </source>
</evidence>
<evidence type="ECO:0000256" key="4">
    <source>
        <dbReference type="ARBA" id="ARBA00022729"/>
    </source>
</evidence>
<dbReference type="STRING" id="632955.GCA_000829675_02452"/>
<feature type="signal peptide" evidence="8">
    <location>
        <begin position="1"/>
        <end position="23"/>
    </location>
</feature>
<dbReference type="Pfam" id="PF16449">
    <property type="entry name" value="MatB"/>
    <property type="match status" value="1"/>
</dbReference>
<keyword evidence="5" id="KW-0281">Fimbrium</keyword>
<dbReference type="OrthoDB" id="6556380at2"/>
<comment type="caution">
    <text evidence="9">The sequence shown here is derived from an EMBL/GenBank/DDBJ whole genome shotgun (WGS) entry which is preliminary data.</text>
</comment>
<dbReference type="InterPro" id="IPR038478">
    <property type="entry name" value="Fimbrillin_EcpA_sf"/>
</dbReference>
<comment type="subcellular location">
    <subcellularLocation>
        <location evidence="1">Fimbrium</location>
    </subcellularLocation>
</comment>
<dbReference type="HOGENOM" id="CLU_120328_0_0_6"/>
<evidence type="ECO:0000256" key="3">
    <source>
        <dbReference type="ARBA" id="ARBA00014507"/>
    </source>
</evidence>
<organism evidence="9 10">
    <name type="scientific">Acinetobacter rudis CIP 110305</name>
    <dbReference type="NCBI Taxonomy" id="421052"/>
    <lineage>
        <taxon>Bacteria</taxon>
        <taxon>Pseudomonadati</taxon>
        <taxon>Pseudomonadota</taxon>
        <taxon>Gammaproteobacteria</taxon>
        <taxon>Moraxellales</taxon>
        <taxon>Moraxellaceae</taxon>
        <taxon>Acinetobacter</taxon>
    </lineage>
</organism>
<feature type="chain" id="PRO_5004523590" description="Common pilus major fimbrillin subunit EcpA" evidence="8">
    <location>
        <begin position="24"/>
        <end position="196"/>
    </location>
</feature>